<dbReference type="EMBL" id="BMAV01022384">
    <property type="protein sequence ID" value="GFY77242.1"/>
    <property type="molecule type" value="Genomic_DNA"/>
</dbReference>
<name>A0A8X7CTX6_9ARAC</name>
<evidence type="ECO:0000256" key="1">
    <source>
        <dbReference type="SAM" id="MobiDB-lite"/>
    </source>
</evidence>
<protein>
    <submittedName>
        <fullName evidence="2">A disintegrin and metalloproteinase with thrombospondin motifs 5</fullName>
    </submittedName>
</protein>
<evidence type="ECO:0000313" key="2">
    <source>
        <dbReference type="EMBL" id="GFY77242.1"/>
    </source>
</evidence>
<organism evidence="2 3">
    <name type="scientific">Trichonephila inaurata madagascariensis</name>
    <dbReference type="NCBI Taxonomy" id="2747483"/>
    <lineage>
        <taxon>Eukaryota</taxon>
        <taxon>Metazoa</taxon>
        <taxon>Ecdysozoa</taxon>
        <taxon>Arthropoda</taxon>
        <taxon>Chelicerata</taxon>
        <taxon>Arachnida</taxon>
        <taxon>Araneae</taxon>
        <taxon>Araneomorphae</taxon>
        <taxon>Entelegynae</taxon>
        <taxon>Araneoidea</taxon>
        <taxon>Nephilidae</taxon>
        <taxon>Trichonephila</taxon>
        <taxon>Trichonephila inaurata</taxon>
    </lineage>
</organism>
<sequence length="253" mass="29216">MTDIHDEDEKIEKKITTHLSWTQKKIPAQYLKDEATECIPYTQRRPFYIPHYEVVHVRTLSKRSADDSEVRRVHLSAFGRDMHLQLQRNDDFDDRLKTMKMYLAESTNNGIQYKEMPTEDDDPGTTYHDLAQMAAVTIRHGADGKIQMEGTIGNDLVVKPVPTAILMPEDGFVDDEMFLDEDESYERSRNNSLHAQTSNSSNSQRRPLSTPRGGAHFVYRGQMISNDSHSDFCCLKYWTSTVPCFVFDLTKRN</sequence>
<comment type="caution">
    <text evidence="2">The sequence shown here is derived from an EMBL/GenBank/DDBJ whole genome shotgun (WGS) entry which is preliminary data.</text>
</comment>
<evidence type="ECO:0000313" key="3">
    <source>
        <dbReference type="Proteomes" id="UP000886998"/>
    </source>
</evidence>
<reference evidence="2" key="1">
    <citation type="submission" date="2020-08" db="EMBL/GenBank/DDBJ databases">
        <title>Multicomponent nature underlies the extraordinary mechanical properties of spider dragline silk.</title>
        <authorList>
            <person name="Kono N."/>
            <person name="Nakamura H."/>
            <person name="Mori M."/>
            <person name="Yoshida Y."/>
            <person name="Ohtoshi R."/>
            <person name="Malay A.D."/>
            <person name="Moran D.A.P."/>
            <person name="Tomita M."/>
            <person name="Numata K."/>
            <person name="Arakawa K."/>
        </authorList>
    </citation>
    <scope>NUCLEOTIDE SEQUENCE</scope>
</reference>
<keyword evidence="3" id="KW-1185">Reference proteome</keyword>
<proteinExistence type="predicted"/>
<feature type="compositionally biased region" description="Polar residues" evidence="1">
    <location>
        <begin position="190"/>
        <end position="207"/>
    </location>
</feature>
<accession>A0A8X7CTX6</accession>
<gene>
    <name evidence="2" type="primary">ADAMTS5</name>
    <name evidence="2" type="ORF">TNIN_114031</name>
</gene>
<dbReference type="Proteomes" id="UP000886998">
    <property type="component" value="Unassembled WGS sequence"/>
</dbReference>
<dbReference type="AlphaFoldDB" id="A0A8X7CTX6"/>
<feature type="region of interest" description="Disordered" evidence="1">
    <location>
        <begin position="183"/>
        <end position="212"/>
    </location>
</feature>
<dbReference type="OrthoDB" id="6436590at2759"/>